<dbReference type="PANTHER" id="PTHR10160:SF19">
    <property type="entry name" value="PROTON-TRANSLOCATING NAD(P)(+) TRANSHYDROGENASE"/>
    <property type="match status" value="1"/>
</dbReference>
<dbReference type="InterPro" id="IPR007886">
    <property type="entry name" value="AlaDH/PNT_N"/>
</dbReference>
<dbReference type="AlphaFoldDB" id="A0A512C6I6"/>
<dbReference type="Gene3D" id="3.40.50.720">
    <property type="entry name" value="NAD(P)-binding Rossmann-like Domain"/>
    <property type="match status" value="2"/>
</dbReference>
<dbReference type="GO" id="GO:0016491">
    <property type="term" value="F:oxidoreductase activity"/>
    <property type="evidence" value="ECO:0007669"/>
    <property type="project" value="InterPro"/>
</dbReference>
<comment type="function">
    <text evidence="1">The transhydrogenation between NADH and NADP is coupled to respiration and ATP hydrolysis and functions as a proton pump across the membrane.</text>
</comment>
<comment type="caution">
    <text evidence="14">The sequence shown here is derived from an EMBL/GenBank/DDBJ whole genome shotgun (WGS) entry which is preliminary data.</text>
</comment>
<dbReference type="SMART" id="SM01002">
    <property type="entry name" value="AlaDh_PNT_C"/>
    <property type="match status" value="1"/>
</dbReference>
<evidence type="ECO:0000259" key="13">
    <source>
        <dbReference type="SMART" id="SM01003"/>
    </source>
</evidence>
<protein>
    <recommendedName>
        <fullName evidence="9">NAD(P) transhydrogenase subunit alpha part 1</fullName>
        <ecNumber evidence="3">7.1.1.1</ecNumber>
    </recommendedName>
    <alternativeName>
        <fullName evidence="11">Nicotinamide nucleotide transhydrogenase subunit alpha 1</fullName>
    </alternativeName>
    <alternativeName>
        <fullName evidence="10">Pyridine nucleotide transhydrogenase subunit alpha 1</fullName>
    </alternativeName>
</protein>
<dbReference type="GO" id="GO:0005886">
    <property type="term" value="C:plasma membrane"/>
    <property type="evidence" value="ECO:0007669"/>
    <property type="project" value="TreeGrafter"/>
</dbReference>
<evidence type="ECO:0000313" key="15">
    <source>
        <dbReference type="Proteomes" id="UP000321301"/>
    </source>
</evidence>
<dbReference type="RefSeq" id="WP_020890917.1">
    <property type="nucleotide sequence ID" value="NZ_BJYV01000001.1"/>
</dbReference>
<evidence type="ECO:0000256" key="3">
    <source>
        <dbReference type="ARBA" id="ARBA00012943"/>
    </source>
</evidence>
<evidence type="ECO:0000256" key="10">
    <source>
        <dbReference type="ARBA" id="ARBA00076996"/>
    </source>
</evidence>
<evidence type="ECO:0000256" key="6">
    <source>
        <dbReference type="ARBA" id="ARBA00022967"/>
    </source>
</evidence>
<evidence type="ECO:0000256" key="9">
    <source>
        <dbReference type="ARBA" id="ARBA00071353"/>
    </source>
</evidence>
<dbReference type="EMBL" id="BJYV01000001">
    <property type="protein sequence ID" value="GEO19825.1"/>
    <property type="molecule type" value="Genomic_DNA"/>
</dbReference>
<dbReference type="GO" id="GO:0050661">
    <property type="term" value="F:NADP binding"/>
    <property type="evidence" value="ECO:0007669"/>
    <property type="project" value="TreeGrafter"/>
</dbReference>
<evidence type="ECO:0000313" key="14">
    <source>
        <dbReference type="EMBL" id="GEO19825.1"/>
    </source>
</evidence>
<organism evidence="14 15">
    <name type="scientific">Cyclobacterium qasimii</name>
    <dbReference type="NCBI Taxonomy" id="1350429"/>
    <lineage>
        <taxon>Bacteria</taxon>
        <taxon>Pseudomonadati</taxon>
        <taxon>Bacteroidota</taxon>
        <taxon>Cytophagia</taxon>
        <taxon>Cytophagales</taxon>
        <taxon>Cyclobacteriaceae</taxon>
        <taxon>Cyclobacterium</taxon>
    </lineage>
</organism>
<dbReference type="FunFam" id="3.40.50.720:FF:000188">
    <property type="entry name" value="NAD(P) transhydrogenase alpha subunit 1"/>
    <property type="match status" value="1"/>
</dbReference>
<dbReference type="InterPro" id="IPR007698">
    <property type="entry name" value="AlaDH/PNT_NAD(H)-bd"/>
</dbReference>
<feature type="domain" description="Alanine dehydrogenase/pyridine nucleotide transhydrogenase NAD(H)-binding" evidence="12">
    <location>
        <begin position="146"/>
        <end position="310"/>
    </location>
</feature>
<dbReference type="EC" id="7.1.1.1" evidence="3"/>
<feature type="domain" description="Alanine dehydrogenase/pyridine nucleotide transhydrogenase N-terminal" evidence="13">
    <location>
        <begin position="4"/>
        <end position="137"/>
    </location>
</feature>
<comment type="similarity">
    <text evidence="2">Belongs to the AlaDH/PNT family.</text>
</comment>
<evidence type="ECO:0000256" key="7">
    <source>
        <dbReference type="ARBA" id="ARBA00023027"/>
    </source>
</evidence>
<evidence type="ECO:0000256" key="1">
    <source>
        <dbReference type="ARBA" id="ARBA00003943"/>
    </source>
</evidence>
<keyword evidence="6" id="KW-1278">Translocase</keyword>
<dbReference type="SUPFAM" id="SSF52283">
    <property type="entry name" value="Formate/glycerate dehydrogenase catalytic domain-like"/>
    <property type="match status" value="1"/>
</dbReference>
<dbReference type="CDD" id="cd05304">
    <property type="entry name" value="Rubrum_tdh"/>
    <property type="match status" value="1"/>
</dbReference>
<keyword evidence="4" id="KW-0547">Nucleotide-binding</keyword>
<dbReference type="Proteomes" id="UP000321301">
    <property type="component" value="Unassembled WGS sequence"/>
</dbReference>
<dbReference type="GO" id="GO:0006740">
    <property type="term" value="P:NADPH regeneration"/>
    <property type="evidence" value="ECO:0007669"/>
    <property type="project" value="TreeGrafter"/>
</dbReference>
<keyword evidence="7" id="KW-0520">NAD</keyword>
<dbReference type="Pfam" id="PF05222">
    <property type="entry name" value="AlaDh_PNT_N"/>
    <property type="match status" value="1"/>
</dbReference>
<evidence type="ECO:0000256" key="4">
    <source>
        <dbReference type="ARBA" id="ARBA00022741"/>
    </source>
</evidence>
<dbReference type="PANTHER" id="PTHR10160">
    <property type="entry name" value="NAD(P) TRANSHYDROGENASE"/>
    <property type="match status" value="1"/>
</dbReference>
<sequence length="370" mass="39132">MILGILKEPSPETRVSLHPEAVKVLTASGNKVLIEKGAGESSFLSDTTYLEAGAEVKERIAVLKEAEMIFQITPMDASEHALLSKGKYLFGVYQPLVAKDLMKTLAGTGVSLFSMDSIPRISRAQSMDVLSSMSTVSGYKAVLLAAANLPRFFPMLMTAAGTIAPAKVLVIGAGVAGLQAIATAKRLGAVVEAFDTRPSVKEQVESLGGKFVEVPGAVEDTGAGGYAVEQSAEYKQKQSEMLEKSIIKSDVVITTALIPGRKAPILITKAMLEKMKSGAVVVDLAAANGGNCEGTQNNETVSIDGITVIGNSALPSTMPQDASKMYSKNVQNLLKLLLKEDQLNLNFEDAIIKGTCITHDGAIVYEPLLK</sequence>
<evidence type="ECO:0000256" key="11">
    <source>
        <dbReference type="ARBA" id="ARBA00084087"/>
    </source>
</evidence>
<reference evidence="14 15" key="1">
    <citation type="submission" date="2019-07" db="EMBL/GenBank/DDBJ databases">
        <title>Whole genome shotgun sequence of Cyclobacterium qasimii NBRC 106168.</title>
        <authorList>
            <person name="Hosoyama A."/>
            <person name="Uohara A."/>
            <person name="Ohji S."/>
            <person name="Ichikawa N."/>
        </authorList>
    </citation>
    <scope>NUCLEOTIDE SEQUENCE [LARGE SCALE GENOMIC DNA]</scope>
    <source>
        <strain evidence="14 15">NBRC 106168</strain>
    </source>
</reference>
<name>A0A512C6I6_9BACT</name>
<comment type="catalytic activity">
    <reaction evidence="8">
        <text>NAD(+) + NADPH + H(+)(in) = NADH + NADP(+) + H(+)(out)</text>
        <dbReference type="Rhea" id="RHEA:47992"/>
        <dbReference type="ChEBI" id="CHEBI:15378"/>
        <dbReference type="ChEBI" id="CHEBI:57540"/>
        <dbReference type="ChEBI" id="CHEBI:57783"/>
        <dbReference type="ChEBI" id="CHEBI:57945"/>
        <dbReference type="ChEBI" id="CHEBI:58349"/>
        <dbReference type="EC" id="7.1.1.1"/>
    </reaction>
</comment>
<dbReference type="Pfam" id="PF01262">
    <property type="entry name" value="AlaDh_PNT_C"/>
    <property type="match status" value="1"/>
</dbReference>
<evidence type="ECO:0000256" key="5">
    <source>
        <dbReference type="ARBA" id="ARBA00022857"/>
    </source>
</evidence>
<dbReference type="InterPro" id="IPR008143">
    <property type="entry name" value="Ala_DH/PNT_CS2"/>
</dbReference>
<evidence type="ECO:0000259" key="12">
    <source>
        <dbReference type="SMART" id="SM01002"/>
    </source>
</evidence>
<proteinExistence type="inferred from homology"/>
<gene>
    <name evidence="14" type="primary">pntA</name>
    <name evidence="14" type="ORF">CQA01_03590</name>
</gene>
<keyword evidence="5" id="KW-0521">NADP</keyword>
<dbReference type="GO" id="GO:0008750">
    <property type="term" value="F:proton-translocating NAD(P)+ transhydrogenase activity"/>
    <property type="evidence" value="ECO:0007669"/>
    <property type="project" value="UniProtKB-EC"/>
</dbReference>
<accession>A0A512C6I6</accession>
<evidence type="ECO:0000256" key="2">
    <source>
        <dbReference type="ARBA" id="ARBA00005689"/>
    </source>
</evidence>
<dbReference type="SUPFAM" id="SSF51735">
    <property type="entry name" value="NAD(P)-binding Rossmann-fold domains"/>
    <property type="match status" value="1"/>
</dbReference>
<dbReference type="PROSITE" id="PS00837">
    <property type="entry name" value="ALADH_PNT_2"/>
    <property type="match status" value="1"/>
</dbReference>
<dbReference type="InterPro" id="IPR036291">
    <property type="entry name" value="NAD(P)-bd_dom_sf"/>
</dbReference>
<keyword evidence="15" id="KW-1185">Reference proteome</keyword>
<evidence type="ECO:0000256" key="8">
    <source>
        <dbReference type="ARBA" id="ARBA00048202"/>
    </source>
</evidence>
<dbReference type="SMART" id="SM01003">
    <property type="entry name" value="AlaDh_PNT_N"/>
    <property type="match status" value="1"/>
</dbReference>
<dbReference type="NCBIfam" id="NF006942">
    <property type="entry name" value="PRK09424.1"/>
    <property type="match status" value="1"/>
</dbReference>